<keyword evidence="4" id="KW-1185">Reference proteome</keyword>
<keyword evidence="1" id="KW-1133">Transmembrane helix</keyword>
<accession>A0A1S6J1H7</accession>
<name>A0A1S6J1H7_9ACTN</name>
<evidence type="ECO:0000313" key="2">
    <source>
        <dbReference type="EMBL" id="AQS65605.1"/>
    </source>
</evidence>
<reference evidence="2 4" key="1">
    <citation type="submission" date="2017-02" db="EMBL/GenBank/DDBJ databases">
        <title>Streptomyces pactum ACT12 Genome sequencing and assembly.</title>
        <authorList>
            <person name="Xue Q."/>
            <person name="Yan X."/>
            <person name="Jia L."/>
            <person name="Yan H."/>
        </authorList>
    </citation>
    <scope>NUCLEOTIDE SEQUENCE [LARGE SCALE GENOMIC DNA]</scope>
    <source>
        <strain evidence="2 4">ACT12</strain>
    </source>
</reference>
<dbReference type="EMBL" id="CP019724">
    <property type="protein sequence ID" value="AQS71648.1"/>
    <property type="molecule type" value="Genomic_DNA"/>
</dbReference>
<proteinExistence type="predicted"/>
<sequence>MAKDPATTATPRRSADTHTAPFGMSHAAVIIAFVVTAAVLALNGQQVQDILLLLCGAGAIGTAAVAGVVLPTRPGRRLARLIQAYRASSGER</sequence>
<dbReference type="KEGG" id="spac:B1H29_00320"/>
<keyword evidence="1" id="KW-0812">Transmembrane</keyword>
<keyword evidence="1" id="KW-0472">Membrane</keyword>
<evidence type="ECO:0000313" key="4">
    <source>
        <dbReference type="Proteomes" id="UP000189443"/>
    </source>
</evidence>
<feature type="transmembrane region" description="Helical" evidence="1">
    <location>
        <begin position="21"/>
        <end position="44"/>
    </location>
</feature>
<protein>
    <submittedName>
        <fullName evidence="2">Uncharacterized protein</fullName>
    </submittedName>
</protein>
<evidence type="ECO:0000256" key="1">
    <source>
        <dbReference type="SAM" id="Phobius"/>
    </source>
</evidence>
<dbReference type="AlphaFoldDB" id="A0A1S6J1H7"/>
<gene>
    <name evidence="2" type="ORF">B1H29_00320</name>
    <name evidence="3" type="ORF">B1H29_36740</name>
</gene>
<dbReference type="EMBL" id="CP019724">
    <property type="protein sequence ID" value="AQS65605.1"/>
    <property type="molecule type" value="Genomic_DNA"/>
</dbReference>
<dbReference type="Proteomes" id="UP000189443">
    <property type="component" value="Chromosome"/>
</dbReference>
<feature type="transmembrane region" description="Helical" evidence="1">
    <location>
        <begin position="50"/>
        <end position="70"/>
    </location>
</feature>
<dbReference type="KEGG" id="spac:B1H29_36740"/>
<organism evidence="2 4">
    <name type="scientific">Streptomyces pactum</name>
    <dbReference type="NCBI Taxonomy" id="68249"/>
    <lineage>
        <taxon>Bacteria</taxon>
        <taxon>Bacillati</taxon>
        <taxon>Actinomycetota</taxon>
        <taxon>Actinomycetes</taxon>
        <taxon>Kitasatosporales</taxon>
        <taxon>Streptomycetaceae</taxon>
        <taxon>Streptomyces</taxon>
    </lineage>
</organism>
<dbReference type="RefSeq" id="WP_055422284.1">
    <property type="nucleotide sequence ID" value="NZ_CP019724.1"/>
</dbReference>
<evidence type="ECO:0000313" key="3">
    <source>
        <dbReference type="EMBL" id="AQS71648.1"/>
    </source>
</evidence>